<dbReference type="EMBL" id="CP119311">
    <property type="protein sequence ID" value="WEK37658.1"/>
    <property type="molecule type" value="Genomic_DNA"/>
</dbReference>
<evidence type="ECO:0000313" key="4">
    <source>
        <dbReference type="Proteomes" id="UP001220610"/>
    </source>
</evidence>
<dbReference type="Gene3D" id="1.10.390.10">
    <property type="entry name" value="Neutral Protease Domain 2"/>
    <property type="match status" value="1"/>
</dbReference>
<name>A0AAJ5WW38_9BACT</name>
<reference evidence="3" key="1">
    <citation type="submission" date="2023-03" db="EMBL/GenBank/DDBJ databases">
        <title>Andean soil-derived lignocellulolytic bacterial consortium as a source of novel taxa and putative plastic-active enzymes.</title>
        <authorList>
            <person name="Diaz-Garcia L."/>
            <person name="Chuvochina M."/>
            <person name="Feuerriegel G."/>
            <person name="Bunk B."/>
            <person name="Sproer C."/>
            <person name="Streit W.R."/>
            <person name="Rodriguez L.M."/>
            <person name="Overmann J."/>
            <person name="Jimenez D.J."/>
        </authorList>
    </citation>
    <scope>NUCLEOTIDE SEQUENCE</scope>
    <source>
        <strain evidence="3">MAG 7</strain>
    </source>
</reference>
<dbReference type="InterPro" id="IPR027268">
    <property type="entry name" value="Peptidase_M4/M1_CTD_sf"/>
</dbReference>
<dbReference type="Pfam" id="PF01433">
    <property type="entry name" value="Peptidase_M1"/>
    <property type="match status" value="1"/>
</dbReference>
<evidence type="ECO:0000259" key="2">
    <source>
        <dbReference type="Pfam" id="PF01433"/>
    </source>
</evidence>
<feature type="domain" description="Peptidase M1 membrane alanine aminopeptidase" evidence="2">
    <location>
        <begin position="381"/>
        <end position="545"/>
    </location>
</feature>
<protein>
    <submittedName>
        <fullName evidence="3">M1 family metallopeptidase</fullName>
    </submittedName>
</protein>
<evidence type="ECO:0000256" key="1">
    <source>
        <dbReference type="SAM" id="SignalP"/>
    </source>
</evidence>
<dbReference type="Proteomes" id="UP001220610">
    <property type="component" value="Chromosome"/>
</dbReference>
<dbReference type="GO" id="GO:0008270">
    <property type="term" value="F:zinc ion binding"/>
    <property type="evidence" value="ECO:0007669"/>
    <property type="project" value="InterPro"/>
</dbReference>
<dbReference type="CDD" id="cd09604">
    <property type="entry name" value="M1_APN_like"/>
    <property type="match status" value="1"/>
</dbReference>
<organism evidence="3 4">
    <name type="scientific">Candidatus Pseudobacter hemicellulosilyticus</name>
    <dbReference type="NCBI Taxonomy" id="3121375"/>
    <lineage>
        <taxon>Bacteria</taxon>
        <taxon>Pseudomonadati</taxon>
        <taxon>Bacteroidota</taxon>
        <taxon>Chitinophagia</taxon>
        <taxon>Chitinophagales</taxon>
        <taxon>Chitinophagaceae</taxon>
        <taxon>Pseudobacter</taxon>
    </lineage>
</organism>
<keyword evidence="1" id="KW-0732">Signal</keyword>
<proteinExistence type="predicted"/>
<dbReference type="InterPro" id="IPR014782">
    <property type="entry name" value="Peptidase_M1_dom"/>
</dbReference>
<sequence length="669" mass="77167">MRQFTLLILTCMGCMGSLLAQPDRWQQRVKYKMDITMDVTTNRFTGKQQLEYTNNSPDTLKRVYYHLYWNAFQPNSMMDVRSRELGKNSISGRPDWDGRVRDRILNLKEDEIGYQDVKAVTMNGVAQKTILHETILEVVLSKPILPRSKVVFDMDFTAQVPLQVRRSGRDNPSTGVRYSMSQWYPKLCEYDYEGWHTDPYVAREFYGVWGDFDVKITIDKNYVLGGTGYLQNANAIGYGYEAKGAKVAKPAGNTLTWQFLAPNVHDFVWAADPEYAHITRQVPNGPLIHVLYNRDEAKLKEAYNNLKDGEKARLKNDVQQYMKEYDAQWERVAEAAVTVLPFIEKKFGAYPYKQYSFIHGGDGGMEYPMATLIVSSSLGTAFHEWMHSWYQMMLGTNESEYGWMDEGFTSFAETLVSDYYQAVNVVKETRKLSVLPQTVLDSLAASVSGSVKNPHKGAYDNYLSLAKSSLEEPLTTHADHFETNVAYSIASYSKGEVFMEQLGYIVGADTRDQILLEYYRQWRFKHPNVNDFIRVAENVSGIKLDWYKEYFVQTTKTINYGIDSMWQDGAKTKIRLKRIGHMPMPIDLQLELKDGSKRMEYIPMYLMFGAKADEYEGLKTTTHPSWKWTHPTYVVEVDCKMMDIRSIEIDPSQRMADTDRANNKLVISW</sequence>
<dbReference type="GO" id="GO:0008237">
    <property type="term" value="F:metallopeptidase activity"/>
    <property type="evidence" value="ECO:0007669"/>
    <property type="project" value="InterPro"/>
</dbReference>
<accession>A0AAJ5WW38</accession>
<feature type="chain" id="PRO_5042592013" evidence="1">
    <location>
        <begin position="21"/>
        <end position="669"/>
    </location>
</feature>
<dbReference type="SUPFAM" id="SSF55486">
    <property type="entry name" value="Metalloproteases ('zincins'), catalytic domain"/>
    <property type="match status" value="1"/>
</dbReference>
<dbReference type="AlphaFoldDB" id="A0AAJ5WW38"/>
<evidence type="ECO:0000313" key="3">
    <source>
        <dbReference type="EMBL" id="WEK37658.1"/>
    </source>
</evidence>
<gene>
    <name evidence="3" type="ORF">P0Y53_09095</name>
</gene>
<feature type="signal peptide" evidence="1">
    <location>
        <begin position="1"/>
        <end position="20"/>
    </location>
</feature>